<organism evidence="1">
    <name type="scientific">bioreactor metagenome</name>
    <dbReference type="NCBI Taxonomy" id="1076179"/>
    <lineage>
        <taxon>unclassified sequences</taxon>
        <taxon>metagenomes</taxon>
        <taxon>ecological metagenomes</taxon>
    </lineage>
</organism>
<proteinExistence type="predicted"/>
<protein>
    <submittedName>
        <fullName evidence="1">Uncharacterized protein</fullName>
    </submittedName>
</protein>
<evidence type="ECO:0000313" key="1">
    <source>
        <dbReference type="EMBL" id="MPN32703.1"/>
    </source>
</evidence>
<name>A0A645HA90_9ZZZZ</name>
<dbReference type="EMBL" id="VSSQ01084855">
    <property type="protein sequence ID" value="MPN32703.1"/>
    <property type="molecule type" value="Genomic_DNA"/>
</dbReference>
<gene>
    <name evidence="1" type="ORF">SDC9_180183</name>
</gene>
<sequence length="82" mass="9127">MEINRCMVGIQNFPGFSVPGKSPDLNSLLSEGFVFLTNAAIYLQITHRIEIRTVGSFASPFMSTLVYRVCAGERKPDRPGIY</sequence>
<comment type="caution">
    <text evidence="1">The sequence shown here is derived from an EMBL/GenBank/DDBJ whole genome shotgun (WGS) entry which is preliminary data.</text>
</comment>
<accession>A0A645HA90</accession>
<reference evidence="1" key="1">
    <citation type="submission" date="2019-08" db="EMBL/GenBank/DDBJ databases">
        <authorList>
            <person name="Kucharzyk K."/>
            <person name="Murdoch R.W."/>
            <person name="Higgins S."/>
            <person name="Loffler F."/>
        </authorList>
    </citation>
    <scope>NUCLEOTIDE SEQUENCE</scope>
</reference>
<dbReference type="AlphaFoldDB" id="A0A645HA90"/>